<evidence type="ECO:0000259" key="3">
    <source>
        <dbReference type="Pfam" id="PF01869"/>
    </source>
</evidence>
<evidence type="ECO:0000259" key="4">
    <source>
        <dbReference type="Pfam" id="PF09989"/>
    </source>
</evidence>
<dbReference type="AlphaFoldDB" id="A0A150U1X3"/>
<sequence length="1202" mass="132553">MGRQIQDPVVVGIDVGSTTVKAVVLDPQTLEILWSDYQRHQTKQPEKVLELLEAIEASFPASPRESWRVFMTGSGAAPLCAGLGAKFVQEVNAVTLAVENLHPDVGSVIELGGQDAKIIIFQRDEKTGDKTAAPSMNDKCASGTGATIDKCMIKVGLPSSEVVKIHFDDSKLHHVAAKCGVFAETDIVNLVKSGIPSTEILCSLADAIVLQNLSVLTRGSTLKHKVILLGGPNTYLPFLQECWRKRIPETWDERGYGWPKDRPIEETIFVPENSQYYAAFGACVYGLKEAPEVGRYAGKAGLVEYMTNGRKARLGESAGPPLVKTRDEVDEFRKLYSIPRFTPMKLAPGQVVRGVIGLDGGSTSSKAVLIDEDGAIVCKAYQLSKGNPIQDAKELLAQLRQYVVDQGAQIEVLGFGGTGYAADVLQECMRADVNIVETVAHMMSAVKFFGDVDVICDIGGQDIKVLFMKNGDIANFRLSNSCSAGNGMLLQAMADQFGLKVTEYADTAFGAELAPKFSYGCAVFLDTDRVNFQKEGFSKEELLAGLAQVLPKNVWQYVVQIPRLAALGTRYVLQGGTQYNLAAVKAQVDYIKERVPGAEVFVHPHTGEAGALGAAFETLRVVKRRGRSTFIGIDAAIALEYTTKNDEETVCHFCPNECKRTFIDAKRPDGTTSRYISGFSCEKGTVESEQAMLALVAERKKIAKQFPNLVDYESKLAFRHFYATAPLPEDGAPVKDVVVKKGFLGIRRVETTRPFRRSGPEVRERLRRVRIGIPRVLNIYSTGPYYRAYFEALGVPKQNVVFSDATSEEMWVEGGKYGSIDPCFPSKVAQAHIHNLLFQHHSDEKKLNYIFFPILTHVPSFGEGVMDKTSCPIVAGVPDVMKAAFTKEIDFFKTRGIEYLDPPLTFSEMTLTARRMFETWGPRLGVTEDESDHAHREGMRALSQFERDLQDKGRAILETVEAENRVAILMVGRPYHSDPGLNHGIPEEFQVLGYPILSVRSIPRDMEYLARYFKDEIANGQHPLDINDVWPENYSANSAQKVWAVKFAARHPNVVLLDLSSFKCGHDAPTYGIIDSIVSSSATPYAALHDIDANKPGGSIKIRVKTYAHSLKLHEEALEDAAKKKAELVHRIDEKRLELLELKREQQAARKITDPALEREIAALAEKVRSYVAPASPPEAPKTGLVQLKKKQSDGTVVPLEA</sequence>
<dbReference type="SUPFAM" id="SSF53067">
    <property type="entry name" value="Actin-like ATPase domain"/>
    <property type="match status" value="2"/>
</dbReference>
<feature type="domain" description="ATPase BadF/BadG/BcrA/BcrD type" evidence="3">
    <location>
        <begin position="11"/>
        <end position="232"/>
    </location>
</feature>
<dbReference type="InterPro" id="IPR002731">
    <property type="entry name" value="ATPase_BadF"/>
</dbReference>
<dbReference type="InterPro" id="IPR043129">
    <property type="entry name" value="ATPase_NBD"/>
</dbReference>
<protein>
    <submittedName>
        <fullName evidence="5">CoA activase</fullName>
    </submittedName>
</protein>
<dbReference type="Pfam" id="PF01869">
    <property type="entry name" value="BcrAD_BadFG"/>
    <property type="match status" value="2"/>
</dbReference>
<feature type="region of interest" description="Disordered" evidence="2">
    <location>
        <begin position="1172"/>
        <end position="1202"/>
    </location>
</feature>
<dbReference type="Gene3D" id="3.30.420.40">
    <property type="match status" value="4"/>
</dbReference>
<dbReference type="Proteomes" id="UP000075502">
    <property type="component" value="Unassembled WGS sequence"/>
</dbReference>
<evidence type="ECO:0000313" key="6">
    <source>
        <dbReference type="Proteomes" id="UP000075502"/>
    </source>
</evidence>
<organism evidence="5 6">
    <name type="scientific">Sorangium cellulosum</name>
    <name type="common">Polyangium cellulosum</name>
    <dbReference type="NCBI Taxonomy" id="56"/>
    <lineage>
        <taxon>Bacteria</taxon>
        <taxon>Pseudomonadati</taxon>
        <taxon>Myxococcota</taxon>
        <taxon>Polyangia</taxon>
        <taxon>Polyangiales</taxon>
        <taxon>Polyangiaceae</taxon>
        <taxon>Sorangium</taxon>
    </lineage>
</organism>
<evidence type="ECO:0000313" key="5">
    <source>
        <dbReference type="EMBL" id="KYG10965.1"/>
    </source>
</evidence>
<reference evidence="5 6" key="1">
    <citation type="submission" date="2014-02" db="EMBL/GenBank/DDBJ databases">
        <title>The small core and large imbalanced accessory genome model reveals a collaborative survival strategy of Sorangium cellulosum strains in nature.</title>
        <authorList>
            <person name="Han K."/>
            <person name="Peng R."/>
            <person name="Blom J."/>
            <person name="Li Y.-Z."/>
        </authorList>
    </citation>
    <scope>NUCLEOTIDE SEQUENCE [LARGE SCALE GENOMIC DNA]</scope>
    <source>
        <strain evidence="5 6">So0007-03</strain>
    </source>
</reference>
<dbReference type="InterPro" id="IPR018709">
    <property type="entry name" value="CoA_activase_DUF2229"/>
</dbReference>
<comment type="caution">
    <text evidence="5">The sequence shown here is derived from an EMBL/GenBank/DDBJ whole genome shotgun (WGS) entry which is preliminary data.</text>
</comment>
<dbReference type="PANTHER" id="PTHR32329">
    <property type="entry name" value="BIFUNCTIONAL PROTEIN [INCLUDES 2-HYDROXYACYL-COA DEHYDRATASE (N-TER) AND ITS ACTIVATOR DOMAIN (C_TERM)-RELATED"/>
    <property type="match status" value="1"/>
</dbReference>
<keyword evidence="1" id="KW-0175">Coiled coil</keyword>
<proteinExistence type="predicted"/>
<dbReference type="EMBL" id="JEME01000162">
    <property type="protein sequence ID" value="KYG10965.1"/>
    <property type="molecule type" value="Genomic_DNA"/>
</dbReference>
<feature type="domain" description="ATPase BadF/BadG/BcrA/BcrD type" evidence="3">
    <location>
        <begin position="356"/>
        <end position="616"/>
    </location>
</feature>
<feature type="coiled-coil region" evidence="1">
    <location>
        <begin position="1111"/>
        <end position="1152"/>
    </location>
</feature>
<feature type="domain" description="DUF2229" evidence="4">
    <location>
        <begin position="770"/>
        <end position="1001"/>
    </location>
</feature>
<gene>
    <name evidence="5" type="ORF">BE21_09255</name>
</gene>
<dbReference type="Pfam" id="PF09989">
    <property type="entry name" value="DUF2229"/>
    <property type="match status" value="1"/>
</dbReference>
<name>A0A150U1X3_SORCE</name>
<accession>A0A150U1X3</accession>
<dbReference type="InterPro" id="IPR051805">
    <property type="entry name" value="Dehydratase_Activator_Redct"/>
</dbReference>
<dbReference type="CDD" id="cd24035">
    <property type="entry name" value="ASKHA_NBD_O66634-like_rpt2"/>
    <property type="match status" value="1"/>
</dbReference>
<evidence type="ECO:0000256" key="1">
    <source>
        <dbReference type="SAM" id="Coils"/>
    </source>
</evidence>
<dbReference type="CDD" id="cd24034">
    <property type="entry name" value="ASKHA_NBD_O66634-like_rpt1"/>
    <property type="match status" value="1"/>
</dbReference>
<evidence type="ECO:0000256" key="2">
    <source>
        <dbReference type="SAM" id="MobiDB-lite"/>
    </source>
</evidence>
<dbReference type="PANTHER" id="PTHR32329:SF4">
    <property type="entry name" value="ACTIVATOR OF 2-HYDROXYACYL-COA DEHYDRATASE"/>
    <property type="match status" value="1"/>
</dbReference>